<dbReference type="EMBL" id="JANBPU010000436">
    <property type="protein sequence ID" value="KAJ1911545.1"/>
    <property type="molecule type" value="Genomic_DNA"/>
</dbReference>
<evidence type="ECO:0000256" key="1">
    <source>
        <dbReference type="SAM" id="MobiDB-lite"/>
    </source>
</evidence>
<evidence type="ECO:0000313" key="3">
    <source>
        <dbReference type="Proteomes" id="UP001150538"/>
    </source>
</evidence>
<evidence type="ECO:0000313" key="2">
    <source>
        <dbReference type="EMBL" id="KAJ1911545.1"/>
    </source>
</evidence>
<reference evidence="2" key="1">
    <citation type="submission" date="2022-07" db="EMBL/GenBank/DDBJ databases">
        <title>Phylogenomic reconstructions and comparative analyses of Kickxellomycotina fungi.</title>
        <authorList>
            <person name="Reynolds N.K."/>
            <person name="Stajich J.E."/>
            <person name="Barry K."/>
            <person name="Grigoriev I.V."/>
            <person name="Crous P."/>
            <person name="Smith M.E."/>
        </authorList>
    </citation>
    <scope>NUCLEOTIDE SEQUENCE</scope>
    <source>
        <strain evidence="2">NBRC 100468</strain>
    </source>
</reference>
<gene>
    <name evidence="2" type="ORF">H4219_005905</name>
</gene>
<keyword evidence="3" id="KW-1185">Reference proteome</keyword>
<accession>A0A9W7ZKV1</accession>
<organism evidence="2 3">
    <name type="scientific">Mycoemilia scoparia</name>
    <dbReference type="NCBI Taxonomy" id="417184"/>
    <lineage>
        <taxon>Eukaryota</taxon>
        <taxon>Fungi</taxon>
        <taxon>Fungi incertae sedis</taxon>
        <taxon>Zoopagomycota</taxon>
        <taxon>Kickxellomycotina</taxon>
        <taxon>Kickxellomycetes</taxon>
        <taxon>Kickxellales</taxon>
        <taxon>Kickxellaceae</taxon>
        <taxon>Mycoemilia</taxon>
    </lineage>
</organism>
<comment type="caution">
    <text evidence="2">The sequence shown here is derived from an EMBL/GenBank/DDBJ whole genome shotgun (WGS) entry which is preliminary data.</text>
</comment>
<feature type="region of interest" description="Disordered" evidence="1">
    <location>
        <begin position="136"/>
        <end position="160"/>
    </location>
</feature>
<dbReference type="AlphaFoldDB" id="A0A9W7ZKV1"/>
<protein>
    <submittedName>
        <fullName evidence="2">Uncharacterized protein</fullName>
    </submittedName>
</protein>
<proteinExistence type="predicted"/>
<dbReference type="Proteomes" id="UP001150538">
    <property type="component" value="Unassembled WGS sequence"/>
</dbReference>
<sequence length="160" mass="16991">MMPSEMPFAEVFFSIDVEASVMPSEDPNAAPPNAGSGLAGLFLPPLTPEQHAILDPAFNALRAIQNLNVTDPQTYQRVLDQLPNLYTSVQGIMGTPNADIIARGIVYEALFALYNIENRSAPLVGSNELNDNFSALSDVPVSSSESSESSELSESASSSA</sequence>
<name>A0A9W7ZKV1_9FUNG</name>